<reference evidence="6" key="1">
    <citation type="journal article" date="2017" name="Pest Manag. Sci.">
        <title>Characterization of UDP-glucuronosyltransferase genes and their possible roles in multi-insecticide resistance in Plutella xylostella (L.).</title>
        <authorList>
            <person name="Li X."/>
            <person name="Shi H."/>
            <person name="Gao X."/>
            <person name="Liang P."/>
        </authorList>
    </citation>
    <scope>NUCLEOTIDE SEQUENCE</scope>
</reference>
<name>A0A2H4WB56_PLUXY</name>
<evidence type="ECO:0000256" key="3">
    <source>
        <dbReference type="ARBA" id="ARBA00022679"/>
    </source>
</evidence>
<keyword evidence="4" id="KW-0472">Membrane</keyword>
<organism evidence="6">
    <name type="scientific">Plutella xylostella</name>
    <name type="common">Diamondback moth</name>
    <name type="synonym">Plutella maculipennis</name>
    <dbReference type="NCBI Taxonomy" id="51655"/>
    <lineage>
        <taxon>Eukaryota</taxon>
        <taxon>Metazoa</taxon>
        <taxon>Ecdysozoa</taxon>
        <taxon>Arthropoda</taxon>
        <taxon>Hexapoda</taxon>
        <taxon>Insecta</taxon>
        <taxon>Pterygota</taxon>
        <taxon>Neoptera</taxon>
        <taxon>Endopterygota</taxon>
        <taxon>Lepidoptera</taxon>
        <taxon>Glossata</taxon>
        <taxon>Ditrysia</taxon>
        <taxon>Yponomeutoidea</taxon>
        <taxon>Plutellidae</taxon>
        <taxon>Plutella</taxon>
    </lineage>
</organism>
<evidence type="ECO:0000256" key="5">
    <source>
        <dbReference type="SAM" id="SignalP"/>
    </source>
</evidence>
<proteinExistence type="evidence at transcript level"/>
<dbReference type="PANTHER" id="PTHR48043">
    <property type="entry name" value="EG:EG0003.4 PROTEIN-RELATED"/>
    <property type="match status" value="1"/>
</dbReference>
<feature type="signal peptide" evidence="5">
    <location>
        <begin position="1"/>
        <end position="23"/>
    </location>
</feature>
<evidence type="ECO:0000256" key="1">
    <source>
        <dbReference type="ARBA" id="ARBA00009995"/>
    </source>
</evidence>
<dbReference type="InterPro" id="IPR050271">
    <property type="entry name" value="UDP-glycosyltransferase"/>
</dbReference>
<evidence type="ECO:0000313" key="6">
    <source>
        <dbReference type="EMBL" id="AUC64273.1"/>
    </source>
</evidence>
<evidence type="ECO:0000256" key="4">
    <source>
        <dbReference type="SAM" id="Phobius"/>
    </source>
</evidence>
<dbReference type="Gene3D" id="3.40.50.2000">
    <property type="entry name" value="Glycogen Phosphorylase B"/>
    <property type="match status" value="2"/>
</dbReference>
<sequence length="514" mass="58009">MKSVVRRAIQFAIVLLCLNEVSPLNILGIFPHNGKSHFFVFEPFLRELANRGHNLTVISHFPQKAPLKNYRDISLAGKLAVLEDVFPIERTFLSLVMMSVFLVTAGNDNCRLMLDDEQVQNLWKTDTKFDVVLVEQFNSDCPLGIAYGLRAPVVGLTSHSLMPWHYKRFGVPFNPSYVPFMMTDGGSHPTLYERVEASIIDSYFEFIYKFFSQRNERSMLLSHFAEVPDLEELGRDIKLNLVYHNPVLTGSRLFPANIKEVGGYHVAKPKPLPDALRKFIEESEHGVIYISFGSMLKAETLPAEKLEAILGAVAELPQRVVWKFEGVALPGNPKNIYISKWLPQNDILAHPKVLAFYSHCGMLGTTEGMYHGVPMVAMPIFGDQPSNAAAIEESGLGLRIQLKELTKETLLKTLKQVLRPEFRANVKSISRAWHDQPSSPMDSAIFWTEYAARHTNITYRTRAADVPTYQYLNLDILSILVGIPLVVVFALCKIWCSSSKNTGRGQINRKSKLQ</sequence>
<dbReference type="Pfam" id="PF00201">
    <property type="entry name" value="UDPGT"/>
    <property type="match status" value="1"/>
</dbReference>
<dbReference type="CDD" id="cd03784">
    <property type="entry name" value="GT1_Gtf-like"/>
    <property type="match status" value="1"/>
</dbReference>
<dbReference type="EMBL" id="KY202929">
    <property type="protein sequence ID" value="AUC64273.1"/>
    <property type="molecule type" value="mRNA"/>
</dbReference>
<dbReference type="FunFam" id="3.40.50.2000:FF:000050">
    <property type="entry name" value="UDP-glucuronosyltransferase"/>
    <property type="match status" value="1"/>
</dbReference>
<evidence type="ECO:0000256" key="2">
    <source>
        <dbReference type="ARBA" id="ARBA00022676"/>
    </source>
</evidence>
<dbReference type="InterPro" id="IPR002213">
    <property type="entry name" value="UDP_glucos_trans"/>
</dbReference>
<dbReference type="GO" id="GO:0008194">
    <property type="term" value="F:UDP-glycosyltransferase activity"/>
    <property type="evidence" value="ECO:0007669"/>
    <property type="project" value="InterPro"/>
</dbReference>
<accession>A0A2H4WB56</accession>
<keyword evidence="5" id="KW-0732">Signal</keyword>
<comment type="similarity">
    <text evidence="1">Belongs to the UDP-glycosyltransferase family.</text>
</comment>
<keyword evidence="4" id="KW-1133">Transmembrane helix</keyword>
<keyword evidence="2" id="KW-0328">Glycosyltransferase</keyword>
<keyword evidence="4" id="KW-0812">Transmembrane</keyword>
<feature type="chain" id="PRO_5014183033" evidence="5">
    <location>
        <begin position="24"/>
        <end position="514"/>
    </location>
</feature>
<protein>
    <submittedName>
        <fullName evidence="6">UDP-glucuronosyltransferase</fullName>
    </submittedName>
</protein>
<keyword evidence="3 6" id="KW-0808">Transferase</keyword>
<dbReference type="AlphaFoldDB" id="A0A2H4WB56"/>
<dbReference type="SUPFAM" id="SSF53756">
    <property type="entry name" value="UDP-Glycosyltransferase/glycogen phosphorylase"/>
    <property type="match status" value="1"/>
</dbReference>
<feature type="transmembrane region" description="Helical" evidence="4">
    <location>
        <begin position="476"/>
        <end position="496"/>
    </location>
</feature>
<dbReference type="PANTHER" id="PTHR48043:SF114">
    <property type="entry name" value="IP04436P-RELATED"/>
    <property type="match status" value="1"/>
</dbReference>